<feature type="region of interest" description="Disordered" evidence="1">
    <location>
        <begin position="1"/>
        <end position="30"/>
    </location>
</feature>
<gene>
    <name evidence="2" type="ORF">P5673_022296</name>
</gene>
<feature type="compositionally biased region" description="Basic and acidic residues" evidence="1">
    <location>
        <begin position="1"/>
        <end position="16"/>
    </location>
</feature>
<dbReference type="Proteomes" id="UP001249851">
    <property type="component" value="Unassembled WGS sequence"/>
</dbReference>
<protein>
    <submittedName>
        <fullName evidence="2">Uncharacterized protein</fullName>
    </submittedName>
</protein>
<evidence type="ECO:0000313" key="2">
    <source>
        <dbReference type="EMBL" id="KAK2555732.1"/>
    </source>
</evidence>
<sequence length="96" mass="11793">MGRKSRENTKEEVRRMTRERKKRKRRQRRLGKEKEIVSAFQIEKDRFGRQRKICDYMSLKYYDRLNSLLRREEAARKKSIVEQSKVQKKIISNLSC</sequence>
<dbReference type="EMBL" id="JARQWQ010000060">
    <property type="protein sequence ID" value="KAK2555732.1"/>
    <property type="molecule type" value="Genomic_DNA"/>
</dbReference>
<feature type="compositionally biased region" description="Basic residues" evidence="1">
    <location>
        <begin position="17"/>
        <end position="29"/>
    </location>
</feature>
<reference evidence="2" key="1">
    <citation type="journal article" date="2023" name="G3 (Bethesda)">
        <title>Whole genome assembly and annotation of the endangered Caribbean coral Acropora cervicornis.</title>
        <authorList>
            <person name="Selwyn J.D."/>
            <person name="Vollmer S.V."/>
        </authorList>
    </citation>
    <scope>NUCLEOTIDE SEQUENCE</scope>
    <source>
        <strain evidence="2">K2</strain>
    </source>
</reference>
<evidence type="ECO:0000256" key="1">
    <source>
        <dbReference type="SAM" id="MobiDB-lite"/>
    </source>
</evidence>
<dbReference type="AlphaFoldDB" id="A0AAD9Q6P6"/>
<proteinExistence type="predicted"/>
<comment type="caution">
    <text evidence="2">The sequence shown here is derived from an EMBL/GenBank/DDBJ whole genome shotgun (WGS) entry which is preliminary data.</text>
</comment>
<evidence type="ECO:0000313" key="3">
    <source>
        <dbReference type="Proteomes" id="UP001249851"/>
    </source>
</evidence>
<accession>A0AAD9Q6P6</accession>
<organism evidence="2 3">
    <name type="scientific">Acropora cervicornis</name>
    <name type="common">Staghorn coral</name>
    <dbReference type="NCBI Taxonomy" id="6130"/>
    <lineage>
        <taxon>Eukaryota</taxon>
        <taxon>Metazoa</taxon>
        <taxon>Cnidaria</taxon>
        <taxon>Anthozoa</taxon>
        <taxon>Hexacorallia</taxon>
        <taxon>Scleractinia</taxon>
        <taxon>Astrocoeniina</taxon>
        <taxon>Acroporidae</taxon>
        <taxon>Acropora</taxon>
    </lineage>
</organism>
<reference evidence="2" key="2">
    <citation type="journal article" date="2023" name="Science">
        <title>Genomic signatures of disease resistance in endangered staghorn corals.</title>
        <authorList>
            <person name="Vollmer S.V."/>
            <person name="Selwyn J.D."/>
            <person name="Despard B.A."/>
            <person name="Roesel C.L."/>
        </authorList>
    </citation>
    <scope>NUCLEOTIDE SEQUENCE</scope>
    <source>
        <strain evidence="2">K2</strain>
    </source>
</reference>
<name>A0AAD9Q6P6_ACRCE</name>
<keyword evidence="3" id="KW-1185">Reference proteome</keyword>